<protein>
    <submittedName>
        <fullName evidence="1">Uncharacterized protein</fullName>
    </submittedName>
</protein>
<proteinExistence type="predicted"/>
<name>A0A6C0K720_9ZZZZ</name>
<sequence>MDTSSVSTLQSFAEWVGKHPQWSDLKAWLLTQEPTLEIIEFENSPYVILKMDKGSQTESKKDSVHEESNTMSEVAQLCRSVVWDTRLNLPCCVAPFAARRDQKIPNEKPLRLEDFVEGVMINLFRYRGDPTTHVTTRSRLDADGTFYSDKSFRALFDEALAAKNATLADLETMMCDPNGQAGVKSTFISLVLAHPEHRVVRAVDQANLWTIYRGSVMDDGRVNFTTNNLPAAWCPKSYSTNLVVKSWTDLKDKFEEIKQSKPWYWQGLVVHTGLQRWRFRNADHDRVRRDLRGTESNSYGRFLRLRANKRIQEYLRVYPEDSDEFQTFESDYRGATKTLYAWYCRCHKEHSIAFKAMPKSVQPLVFGLHKLYLEKLKPTSKTLRLTDVIDWIIEHLKSEYGVPNLIRMTAESIKPPPAAVHSPIDVPVSDAVDSATD</sequence>
<organism evidence="1">
    <name type="scientific">viral metagenome</name>
    <dbReference type="NCBI Taxonomy" id="1070528"/>
    <lineage>
        <taxon>unclassified sequences</taxon>
        <taxon>metagenomes</taxon>
        <taxon>organismal metagenomes</taxon>
    </lineage>
</organism>
<dbReference type="AlphaFoldDB" id="A0A6C0K720"/>
<accession>A0A6C0K720</accession>
<dbReference type="EMBL" id="MN740827">
    <property type="protein sequence ID" value="QHU13842.1"/>
    <property type="molecule type" value="Genomic_DNA"/>
</dbReference>
<evidence type="ECO:0000313" key="1">
    <source>
        <dbReference type="EMBL" id="QHU13842.1"/>
    </source>
</evidence>
<reference evidence="1" key="1">
    <citation type="journal article" date="2020" name="Nature">
        <title>Giant virus diversity and host interactions through global metagenomics.</title>
        <authorList>
            <person name="Schulz F."/>
            <person name="Roux S."/>
            <person name="Paez-Espino D."/>
            <person name="Jungbluth S."/>
            <person name="Walsh D.A."/>
            <person name="Denef V.J."/>
            <person name="McMahon K.D."/>
            <person name="Konstantinidis K.T."/>
            <person name="Eloe-Fadrosh E.A."/>
            <person name="Kyrpides N.C."/>
            <person name="Woyke T."/>
        </authorList>
    </citation>
    <scope>NUCLEOTIDE SEQUENCE</scope>
    <source>
        <strain evidence="1">GVMAG-S-1101182-85</strain>
    </source>
</reference>